<evidence type="ECO:0000256" key="1">
    <source>
        <dbReference type="SAM" id="MobiDB-lite"/>
    </source>
</evidence>
<feature type="compositionally biased region" description="Polar residues" evidence="1">
    <location>
        <begin position="231"/>
        <end position="242"/>
    </location>
</feature>
<feature type="compositionally biased region" description="Basic and acidic residues" evidence="1">
    <location>
        <begin position="1790"/>
        <end position="1809"/>
    </location>
</feature>
<proteinExistence type="predicted"/>
<feature type="region of interest" description="Disordered" evidence="1">
    <location>
        <begin position="1554"/>
        <end position="1589"/>
    </location>
</feature>
<feature type="region of interest" description="Disordered" evidence="1">
    <location>
        <begin position="1379"/>
        <end position="1407"/>
    </location>
</feature>
<feature type="region of interest" description="Disordered" evidence="1">
    <location>
        <begin position="1786"/>
        <end position="1888"/>
    </location>
</feature>
<protein>
    <submittedName>
        <fullName evidence="2">(diamondback moth) hypothetical protein</fullName>
    </submittedName>
</protein>
<feature type="compositionally biased region" description="Basic residues" evidence="1">
    <location>
        <begin position="274"/>
        <end position="283"/>
    </location>
</feature>
<feature type="compositionally biased region" description="Basic and acidic residues" evidence="1">
    <location>
        <begin position="1436"/>
        <end position="1446"/>
    </location>
</feature>
<name>A0A8S4GG10_PLUXY</name>
<feature type="compositionally biased region" description="Acidic residues" evidence="1">
    <location>
        <begin position="1827"/>
        <end position="1839"/>
    </location>
</feature>
<feature type="compositionally biased region" description="Basic and acidic residues" evidence="1">
    <location>
        <begin position="1396"/>
        <end position="1407"/>
    </location>
</feature>
<feature type="compositionally biased region" description="Acidic residues" evidence="1">
    <location>
        <begin position="488"/>
        <end position="503"/>
    </location>
</feature>
<feature type="compositionally biased region" description="Basic residues" evidence="1">
    <location>
        <begin position="1447"/>
        <end position="1460"/>
    </location>
</feature>
<feature type="compositionally biased region" description="Basic and acidic residues" evidence="1">
    <location>
        <begin position="244"/>
        <end position="256"/>
    </location>
</feature>
<feature type="compositionally biased region" description="Polar residues" evidence="1">
    <location>
        <begin position="201"/>
        <end position="210"/>
    </location>
</feature>
<feature type="compositionally biased region" description="Basic and acidic residues" evidence="1">
    <location>
        <begin position="1927"/>
        <end position="1942"/>
    </location>
</feature>
<accession>A0A8S4GG10</accession>
<feature type="compositionally biased region" description="Basic and acidic residues" evidence="1">
    <location>
        <begin position="476"/>
        <end position="485"/>
    </location>
</feature>
<feature type="region of interest" description="Disordered" evidence="1">
    <location>
        <begin position="1619"/>
        <end position="1689"/>
    </location>
</feature>
<feature type="region of interest" description="Disordered" evidence="1">
    <location>
        <begin position="1"/>
        <end position="20"/>
    </location>
</feature>
<feature type="region of interest" description="Disordered" evidence="1">
    <location>
        <begin position="192"/>
        <end position="307"/>
    </location>
</feature>
<dbReference type="EMBL" id="CAJHNJ030000757">
    <property type="protein sequence ID" value="CAG9138701.1"/>
    <property type="molecule type" value="Genomic_DNA"/>
</dbReference>
<feature type="region of interest" description="Disordered" evidence="1">
    <location>
        <begin position="1914"/>
        <end position="1995"/>
    </location>
</feature>
<feature type="compositionally biased region" description="Polar residues" evidence="1">
    <location>
        <begin position="145"/>
        <end position="163"/>
    </location>
</feature>
<dbReference type="Proteomes" id="UP000653454">
    <property type="component" value="Unassembled WGS sequence"/>
</dbReference>
<feature type="compositionally biased region" description="Basic residues" evidence="1">
    <location>
        <begin position="120"/>
        <end position="129"/>
    </location>
</feature>
<organism evidence="2 3">
    <name type="scientific">Plutella xylostella</name>
    <name type="common">Diamondback moth</name>
    <name type="synonym">Plutella maculipennis</name>
    <dbReference type="NCBI Taxonomy" id="51655"/>
    <lineage>
        <taxon>Eukaryota</taxon>
        <taxon>Metazoa</taxon>
        <taxon>Ecdysozoa</taxon>
        <taxon>Arthropoda</taxon>
        <taxon>Hexapoda</taxon>
        <taxon>Insecta</taxon>
        <taxon>Pterygota</taxon>
        <taxon>Neoptera</taxon>
        <taxon>Endopterygota</taxon>
        <taxon>Lepidoptera</taxon>
        <taxon>Glossata</taxon>
        <taxon>Ditrysia</taxon>
        <taxon>Yponomeutoidea</taxon>
        <taxon>Plutellidae</taxon>
        <taxon>Plutella</taxon>
    </lineage>
</organism>
<keyword evidence="3" id="KW-1185">Reference proteome</keyword>
<feature type="region of interest" description="Disordered" evidence="1">
    <location>
        <begin position="1427"/>
        <end position="1537"/>
    </location>
</feature>
<feature type="compositionally biased region" description="Basic residues" evidence="1">
    <location>
        <begin position="218"/>
        <end position="227"/>
    </location>
</feature>
<feature type="compositionally biased region" description="Polar residues" evidence="1">
    <location>
        <begin position="94"/>
        <end position="116"/>
    </location>
</feature>
<reference evidence="2" key="1">
    <citation type="submission" date="2020-11" db="EMBL/GenBank/DDBJ databases">
        <authorList>
            <person name="Whiteford S."/>
        </authorList>
    </citation>
    <scope>NUCLEOTIDE SEQUENCE</scope>
</reference>
<comment type="caution">
    <text evidence="2">The sequence shown here is derived from an EMBL/GenBank/DDBJ whole genome shotgun (WGS) entry which is preliminary data.</text>
</comment>
<feature type="region of interest" description="Disordered" evidence="1">
    <location>
        <begin position="404"/>
        <end position="540"/>
    </location>
</feature>
<evidence type="ECO:0000313" key="2">
    <source>
        <dbReference type="EMBL" id="CAG9138701.1"/>
    </source>
</evidence>
<feature type="compositionally biased region" description="Basic and acidic residues" evidence="1">
    <location>
        <begin position="1509"/>
        <end position="1519"/>
    </location>
</feature>
<feature type="compositionally biased region" description="Polar residues" evidence="1">
    <location>
        <begin position="1554"/>
        <end position="1581"/>
    </location>
</feature>
<feature type="region of interest" description="Disordered" evidence="1">
    <location>
        <begin position="81"/>
        <end position="179"/>
    </location>
</feature>
<evidence type="ECO:0000313" key="3">
    <source>
        <dbReference type="Proteomes" id="UP000653454"/>
    </source>
</evidence>
<feature type="compositionally biased region" description="Basic and acidic residues" evidence="1">
    <location>
        <begin position="1955"/>
        <end position="1994"/>
    </location>
</feature>
<gene>
    <name evidence="2" type="ORF">PLXY2_LOCUS16953</name>
</gene>
<feature type="compositionally biased region" description="Basic and acidic residues" evidence="1">
    <location>
        <begin position="1870"/>
        <end position="1888"/>
    </location>
</feature>
<sequence>MADDNNKNEASASNLSAEDEAFEQVTATNDENDFVLLSDILPAEDTQHSADFPDTIEEIPLGAEEVTSTESFLPATINGNANSIYESLGDSLTPEYTSTNQASTSHLQDTSKTSINEPVKKRRGRKPKNWKNNQDATPKNIDKIPSNSVKKLSEEPNSSSTPVVPTRARRGRKPINYKELDAGQDLDITSTSASGLVEDGNSLSHTTITDTENDLNKLPKKRGRKKKTINDSEQPQNDSLNNVEDLHEKSNNDIHMSETSNTTVLDTDPEKSKSPKKRGRKKKKIDDSNLNDVQLSKNHDLDMDDDEGDMVLSKLKTTLQEDDNKELSNDHQVEDTFNSLNESVVDDRPTKKPILSDFEYDVNSVIAETPNVVVETFGDLDPNIVPATIINKVTNNTEIITEDQTSAAEQKKDNTVDDTLLVESSSKRPQRRKAKRMKYEIDSDEDPFANVELSDEDTGRNRKKRPYGYYSDDEYVPSKHEKKGTQESSDDDLNSWEDIESEFEDKRRRRGRKKSEFGSLNKSPGKRGKKKIGDDQGSCISDATTVKLDNISDNALDDSMDAKDKPRANFASGNKEFENFLARRMQENTSLKIKKVDKKTTSDNVVVPLEIPVMEAKDMKPVDTSTQTNIVATTSTSVQTTSAYAIKLAKNIDLSSEQSQNACEFLQSILKTTTELGTLMTEKSSEFIDKKINATYVKDTTRIDYCVKKAFLLFKLAKDNLTTMEDNLEKQYEEFLKSNQLSDAIEVEKKIIPKAKEQNSDSDCEIVDVVPVQDKGKRKPEKPKFNPKTVFLNKELSIKIAKKTPEKNIFNSSKKNIDITGKNSVWLNESVMVKKVKSQSFLAQDSRNKKPPDFGITEEMVKLFFDNYYPTEASVLCAPYTSTEWLHINRPVDVICNYFILNKDEQSASTMDETVTNAANTDTDDREAREKLPIVAPDPTNMSHSSPKSLFSLCSQVLLKHVQGSSSHNVDTLSNLCVKKVCSNLNTTGPTTTNVFIEKTIPDTDVEPLECVEQHLDIVYDVVSYVSPLKQLSCEKVIELCNIHEESTSKKREKTEESCDTNIELEELAPRNTYFNSIYMKTLSKLCVESVQKEIFVKKSSKDINGVCVKDVWYSPDTLQKIAFDFLKLLLYKDSQLDPETCHDMNENILYSNEIVSCKANVVKSLFKLSFQKIANLFNAHDNTGELTGDGTFNEMTIGNINTIAEETFFNMDETSNDVYHETNLSEEDETYNEYEDEINEADHEDDQKVNWVAQLKLKELNGYVSNITNPLENGDEQTNPVEDFSAVRIKQEIPEEIPDYSHLNIKKEPDFHPTEMVHIPNNVRTEIENMATKRELIDNLENVRHCSPIQVERVGNYDCDSFETFVRTNKMMMNVSDNEDDSIFSQSGLRVRRQHQPDSDNENEHDMGLLVPTISEPLSISTVKGSLLQESSDDDATKEKTDKKQDKRKKGKSKGKKQVPAKNIAEKDKPGKVQPIVEQPENKEKAKQTVDEPDLTDVSILTRRMREKIRNKEKKIESSDSETEDSMSLLDRRRKVTKKVTDKKEINKLSKVDNTSMSSTVDDEIQCNNVDSTEQIGENYDTSKVDANEKEVDSFSGFSAADQNEITEYQKYLSDVYDKILPGNEESSSSKPSQDDDTMPRDESPDRSNSPFMNNDEPVELLECAPTMPIFEETAKRKPKPKSKKLTEEKVVVYNETPTEVTEKKADSDATVQVNEEVAYTERNGWKCYPLNGTDAKLYQVPYVGLEKLPEEFVETYFRYQEISKISEEDAEIDRLSNLQNINRSGLNEGKRLGKERHREKGDRRSSDADVTGLASPDVSGGEFAPSDDEDVNVEDELPPPAPKQSTDNSLAKNLLMGDDNDSDTEASNIKKEPNTDLLKERKTKEKKVTVFKNPKDLVLTADKMMKKELETLHAPVVLDGEAPEMEAKEKKYSPPKEAKHKEKHSTRVHTRRSKSDDSSSEEEKHWMSTKEKLLKRMEKRTIDGPGPDDAKRAKLVSEYMRRVESVAPGRKAGGRRARNNRKFLEKQKQMRSVATCRYLSVHATRGERGAGAQGGRPPRPE</sequence>
<feature type="compositionally biased region" description="Basic and acidic residues" evidence="1">
    <location>
        <begin position="1481"/>
        <end position="1491"/>
    </location>
</feature>
<feature type="compositionally biased region" description="Basic residues" evidence="1">
    <location>
        <begin position="1943"/>
        <end position="1954"/>
    </location>
</feature>